<comment type="caution">
    <text evidence="2">The sequence shown here is derived from an EMBL/GenBank/DDBJ whole genome shotgun (WGS) entry which is preliminary data.</text>
</comment>
<keyword evidence="1" id="KW-1133">Transmembrane helix</keyword>
<keyword evidence="3" id="KW-1185">Reference proteome</keyword>
<evidence type="ECO:0000313" key="2">
    <source>
        <dbReference type="EMBL" id="GAA4650407.1"/>
    </source>
</evidence>
<gene>
    <name evidence="2" type="ORF">GCM10023116_26900</name>
</gene>
<proteinExistence type="predicted"/>
<dbReference type="RefSeq" id="WP_345196574.1">
    <property type="nucleotide sequence ID" value="NZ_BAABFL010000393.1"/>
</dbReference>
<accession>A0ABP8V3K5</accession>
<reference evidence="3" key="1">
    <citation type="journal article" date="2019" name="Int. J. Syst. Evol. Microbiol.">
        <title>The Global Catalogue of Microorganisms (GCM) 10K type strain sequencing project: providing services to taxonomists for standard genome sequencing and annotation.</title>
        <authorList>
            <consortium name="The Broad Institute Genomics Platform"/>
            <consortium name="The Broad Institute Genome Sequencing Center for Infectious Disease"/>
            <person name="Wu L."/>
            <person name="Ma J."/>
        </authorList>
    </citation>
    <scope>NUCLEOTIDE SEQUENCE [LARGE SCALE GENOMIC DNA]</scope>
    <source>
        <strain evidence="3">JCM 17805</strain>
    </source>
</reference>
<organism evidence="2 3">
    <name type="scientific">Kistimonas scapharcae</name>
    <dbReference type="NCBI Taxonomy" id="1036133"/>
    <lineage>
        <taxon>Bacteria</taxon>
        <taxon>Pseudomonadati</taxon>
        <taxon>Pseudomonadota</taxon>
        <taxon>Gammaproteobacteria</taxon>
        <taxon>Oceanospirillales</taxon>
        <taxon>Endozoicomonadaceae</taxon>
        <taxon>Kistimonas</taxon>
    </lineage>
</organism>
<feature type="transmembrane region" description="Helical" evidence="1">
    <location>
        <begin position="122"/>
        <end position="140"/>
    </location>
</feature>
<dbReference type="Proteomes" id="UP001500604">
    <property type="component" value="Unassembled WGS sequence"/>
</dbReference>
<name>A0ABP8V3K5_9GAMM</name>
<evidence type="ECO:0000256" key="1">
    <source>
        <dbReference type="SAM" id="Phobius"/>
    </source>
</evidence>
<evidence type="ECO:0000313" key="3">
    <source>
        <dbReference type="Proteomes" id="UP001500604"/>
    </source>
</evidence>
<dbReference type="EMBL" id="BAABFL010000393">
    <property type="protein sequence ID" value="GAA4650407.1"/>
    <property type="molecule type" value="Genomic_DNA"/>
</dbReference>
<sequence>MGKPYNRKKVQQQAFIGWLIIAAGFAVQLLLETFLWNESRPDMAGYLIGIPFAIGGILFLHALLTFMTGKEHHPLHHRDEDVSDPYQANMVRIRRHFKVCALVFLVGGGLFATFIITKIAFFSVGFFILFVGVFCLMYGYHQWARCPACRYLPTESTGGNHQRILLDLTYCPHCGARMGKD</sequence>
<evidence type="ECO:0008006" key="4">
    <source>
        <dbReference type="Google" id="ProtNLM"/>
    </source>
</evidence>
<keyword evidence="1" id="KW-0472">Membrane</keyword>
<feature type="transmembrane region" description="Helical" evidence="1">
    <location>
        <begin position="43"/>
        <end position="64"/>
    </location>
</feature>
<feature type="transmembrane region" description="Helical" evidence="1">
    <location>
        <begin position="12"/>
        <end position="31"/>
    </location>
</feature>
<protein>
    <recommendedName>
        <fullName evidence="4">Zinc ribbon domain-containing protein</fullName>
    </recommendedName>
</protein>
<feature type="transmembrane region" description="Helical" evidence="1">
    <location>
        <begin position="99"/>
        <end position="116"/>
    </location>
</feature>
<keyword evidence="1" id="KW-0812">Transmembrane</keyword>